<dbReference type="Proteomes" id="UP000030856">
    <property type="component" value="Unassembled WGS sequence"/>
</dbReference>
<dbReference type="AlphaFoldDB" id="A0A0B0HBJ0"/>
<evidence type="ECO:0000313" key="1">
    <source>
        <dbReference type="EMBL" id="KHF26032.1"/>
    </source>
</evidence>
<organism evidence="1 3">
    <name type="scientific">Solemya velum gill symbiont</name>
    <dbReference type="NCBI Taxonomy" id="2340"/>
    <lineage>
        <taxon>Bacteria</taxon>
        <taxon>Pseudomonadati</taxon>
        <taxon>Pseudomonadota</taxon>
        <taxon>Gammaproteobacteria</taxon>
        <taxon>sulfur-oxidizing symbionts</taxon>
    </lineage>
</organism>
<reference evidence="2 4" key="2">
    <citation type="submission" date="2016-11" db="EMBL/GenBank/DDBJ databases">
        <title>Mixed transmission modes and dynamic genome evolution in an obligate animal-bacterial symbiosis.</title>
        <authorList>
            <person name="Russell S.L."/>
            <person name="Corbett-Detig R.B."/>
            <person name="Cavanaugh C.M."/>
        </authorList>
    </citation>
    <scope>NUCLEOTIDE SEQUENCE [LARGE SCALE GENOMIC DNA]</scope>
    <source>
        <strain evidence="2">MA-KB16</strain>
    </source>
</reference>
<reference evidence="1 3" key="1">
    <citation type="journal article" date="2014" name="BMC Genomics">
        <title>The genome of the intracellular bacterium of the coastal bivalve, Solemya velum: a blueprint for thriving in and out of symbiosis.</title>
        <authorList>
            <person name="Dmytrenko O."/>
            <person name="Russell S.L."/>
            <person name="Loo W.T."/>
            <person name="Fontanez K.M."/>
            <person name="Liao L."/>
            <person name="Roeselers G."/>
            <person name="Sharma R."/>
            <person name="Stewart F.J."/>
            <person name="Newton I.L."/>
            <person name="Woyke T."/>
            <person name="Wu D."/>
            <person name="Lang J.M."/>
            <person name="Eisen J.A."/>
            <person name="Cavanaugh C.M."/>
        </authorList>
    </citation>
    <scope>NUCLEOTIDE SEQUENCE [LARGE SCALE GENOMIC DNA]</scope>
    <source>
        <strain evidence="1 3">WH</strain>
    </source>
</reference>
<dbReference type="EMBL" id="JRAA01000001">
    <property type="protein sequence ID" value="KHF26032.1"/>
    <property type="molecule type" value="Genomic_DNA"/>
</dbReference>
<evidence type="ECO:0000313" key="3">
    <source>
        <dbReference type="Proteomes" id="UP000030856"/>
    </source>
</evidence>
<accession>A0A0B0HBJ0</accession>
<keyword evidence="3" id="KW-1185">Reference proteome</keyword>
<comment type="caution">
    <text evidence="1">The sequence shown here is derived from an EMBL/GenBank/DDBJ whole genome shotgun (WGS) entry which is preliminary data.</text>
</comment>
<sequence>MRQADNDLKTPIRTLTVATMLFSSSITDTFAGSFAQIDVAEDSKTLIFATKAGDWNLAAVASDWGDGELYSASAVKNVIAASEQQPFNLGLGIALSQKIYDEDGEDDSQGIGLKAVIDSYQTHDWGNSFWLAEYVTTDNNWLLMTQLLPSNTAFGLQLTAVGDDSYSGQSMALLYRLENTPWTLRTGVQHDSDDTKLFIGASYNTF</sequence>
<dbReference type="GeneID" id="86992725"/>
<evidence type="ECO:0000313" key="2">
    <source>
        <dbReference type="EMBL" id="OOY33950.1"/>
    </source>
</evidence>
<dbReference type="RefSeq" id="WP_043115748.1">
    <property type="nucleotide sequence ID" value="NZ_JRAA01000001.1"/>
</dbReference>
<dbReference type="eggNOG" id="ENOG5032U7M">
    <property type="taxonomic scope" value="Bacteria"/>
</dbReference>
<evidence type="ECO:0008006" key="5">
    <source>
        <dbReference type="Google" id="ProtNLM"/>
    </source>
</evidence>
<protein>
    <recommendedName>
        <fullName evidence="5">Porin domain-containing protein</fullName>
    </recommendedName>
</protein>
<proteinExistence type="predicted"/>
<gene>
    <name evidence="2" type="ORF">BOV88_12520</name>
    <name evidence="1" type="ORF">JV46_21130</name>
</gene>
<evidence type="ECO:0000313" key="4">
    <source>
        <dbReference type="Proteomes" id="UP000190962"/>
    </source>
</evidence>
<dbReference type="EMBL" id="MPNX01000027">
    <property type="protein sequence ID" value="OOY33950.1"/>
    <property type="molecule type" value="Genomic_DNA"/>
</dbReference>
<dbReference type="Proteomes" id="UP000190962">
    <property type="component" value="Unassembled WGS sequence"/>
</dbReference>
<name>A0A0B0HBJ0_SOVGS</name>